<dbReference type="SMART" id="SM00849">
    <property type="entry name" value="Lactamase_B"/>
    <property type="match status" value="1"/>
</dbReference>
<feature type="domain" description="Metallo-beta-lactamase" evidence="2">
    <location>
        <begin position="113"/>
        <end position="305"/>
    </location>
</feature>
<dbReference type="PANTHER" id="PTHR43223">
    <property type="entry name" value="ALKYL/ARYL-SULFATASE"/>
    <property type="match status" value="1"/>
</dbReference>
<dbReference type="InterPro" id="IPR036866">
    <property type="entry name" value="RibonucZ/Hydroxyglut_hydro"/>
</dbReference>
<evidence type="ECO:0000313" key="4">
    <source>
        <dbReference type="Proteomes" id="UP001501627"/>
    </source>
</evidence>
<feature type="chain" id="PRO_5046688918" description="Metallo-beta-lactamase domain-containing protein" evidence="1">
    <location>
        <begin position="27"/>
        <end position="487"/>
    </location>
</feature>
<feature type="signal peptide" evidence="1">
    <location>
        <begin position="1"/>
        <end position="26"/>
    </location>
</feature>
<dbReference type="Gene3D" id="1.25.40.880">
    <property type="entry name" value="Alkyl sulfatase, dimerisation domain"/>
    <property type="match status" value="1"/>
</dbReference>
<dbReference type="Gene3D" id="3.60.15.10">
    <property type="entry name" value="Ribonuclease Z/Hydroxyacylglutathione hydrolase-like"/>
    <property type="match status" value="1"/>
</dbReference>
<dbReference type="Proteomes" id="UP001501627">
    <property type="component" value="Unassembled WGS sequence"/>
</dbReference>
<reference evidence="4" key="1">
    <citation type="journal article" date="2019" name="Int. J. Syst. Evol. Microbiol.">
        <title>The Global Catalogue of Microorganisms (GCM) 10K type strain sequencing project: providing services to taxonomists for standard genome sequencing and annotation.</title>
        <authorList>
            <consortium name="The Broad Institute Genomics Platform"/>
            <consortium name="The Broad Institute Genome Sequencing Center for Infectious Disease"/>
            <person name="Wu L."/>
            <person name="Ma J."/>
        </authorList>
    </citation>
    <scope>NUCLEOTIDE SEQUENCE [LARGE SCALE GENOMIC DNA]</scope>
    <source>
        <strain evidence="4">JCM 17561</strain>
    </source>
</reference>
<dbReference type="PANTHER" id="PTHR43223:SF2">
    <property type="entry name" value="METALLO-BETA-LACTAMASE DOMAIN-CONTAINING PROTEIN"/>
    <property type="match status" value="1"/>
</dbReference>
<dbReference type="Pfam" id="PF00753">
    <property type="entry name" value="Lactamase_B"/>
    <property type="match status" value="1"/>
</dbReference>
<dbReference type="EMBL" id="BAABBP010000015">
    <property type="protein sequence ID" value="GAA3995961.1"/>
    <property type="molecule type" value="Genomic_DNA"/>
</dbReference>
<organism evidence="3 4">
    <name type="scientific">Comamonas faecalis</name>
    <dbReference type="NCBI Taxonomy" id="1387849"/>
    <lineage>
        <taxon>Bacteria</taxon>
        <taxon>Pseudomonadati</taxon>
        <taxon>Pseudomonadota</taxon>
        <taxon>Betaproteobacteria</taxon>
        <taxon>Burkholderiales</taxon>
        <taxon>Comamonadaceae</taxon>
        <taxon>Comamonas</taxon>
    </lineage>
</organism>
<gene>
    <name evidence="3" type="ORF">GCM10022279_19530</name>
</gene>
<evidence type="ECO:0000256" key="1">
    <source>
        <dbReference type="SAM" id="SignalP"/>
    </source>
</evidence>
<dbReference type="InterPro" id="IPR038536">
    <property type="entry name" value="Alkyl/aryl-sulf_dimr_sf"/>
</dbReference>
<evidence type="ECO:0000313" key="3">
    <source>
        <dbReference type="EMBL" id="GAA3995961.1"/>
    </source>
</evidence>
<sequence>MKRLKTWRRALVAGAALWACAGLALAHGAAAPDDRGGSGSANPQVQAARAAVFKANPQLLRSIVVGGGFGGEMSYAVANSMYSRDDARAIADVRAKIKIEAVAPRTWLLRLPIVNVVVFETDEGLVLIDSGYAPAGPVLAEVLPTLSPKPVHTIVLTHFHADHAFGAWALMQQSPPPRVIATDAFIEQMELDMRTWGLNARNNQQKLADVPRSWDQAVRPTETFHGKTTLRIGGEDFVLTHARGETEDQLWVAVPGRSAVVSADYFQSFLPNAGNGKRRQRYPEEWAQALRDMAARQPQLLLPAHGAAITDTAEIQDRLPAQARMLDSIARQVVDGLNRGERKDLVFDAVALPADLAGRDDARELYVSARDIGRMVASQYTGWWDDIPSHWRPAPLAREAGELAALAGGADRLIERAVALASQDAPLASQLADWAWLADGDNPVVVQGAMWVYAQRVAQPLPAQEALVYAEHMVRLQLKLQALQEGR</sequence>
<comment type="caution">
    <text evidence="3">The sequence shown here is derived from an EMBL/GenBank/DDBJ whole genome shotgun (WGS) entry which is preliminary data.</text>
</comment>
<accession>A0ABP7RDP4</accession>
<proteinExistence type="predicted"/>
<name>A0ABP7RDP4_9BURK</name>
<keyword evidence="4" id="KW-1185">Reference proteome</keyword>
<dbReference type="Pfam" id="PF14863">
    <property type="entry name" value="Alkyl_sulf_dimr"/>
    <property type="match status" value="1"/>
</dbReference>
<dbReference type="InterPro" id="IPR001279">
    <property type="entry name" value="Metallo-B-lactamas"/>
</dbReference>
<evidence type="ECO:0000259" key="2">
    <source>
        <dbReference type="SMART" id="SM00849"/>
    </source>
</evidence>
<keyword evidence="1" id="KW-0732">Signal</keyword>
<dbReference type="RefSeq" id="WP_344869588.1">
    <property type="nucleotide sequence ID" value="NZ_BAABBP010000015.1"/>
</dbReference>
<dbReference type="InterPro" id="IPR052195">
    <property type="entry name" value="Bact_Alkyl/Aryl-Sulfatase"/>
</dbReference>
<protein>
    <recommendedName>
        <fullName evidence="2">Metallo-beta-lactamase domain-containing protein</fullName>
    </recommendedName>
</protein>
<dbReference type="SUPFAM" id="SSF56281">
    <property type="entry name" value="Metallo-hydrolase/oxidoreductase"/>
    <property type="match status" value="1"/>
</dbReference>
<dbReference type="InterPro" id="IPR029228">
    <property type="entry name" value="Alkyl_sulf_dimr"/>
</dbReference>